<evidence type="ECO:0000313" key="2">
    <source>
        <dbReference type="EMBL" id="MCW1930889.1"/>
    </source>
</evidence>
<evidence type="ECO:0000256" key="1">
    <source>
        <dbReference type="SAM" id="SignalP"/>
    </source>
</evidence>
<reference evidence="2 3" key="1">
    <citation type="submission" date="2022-10" db="EMBL/GenBank/DDBJ databases">
        <title>Pararhodobacter sp. nov., isolated from marine algae.</title>
        <authorList>
            <person name="Choi B.J."/>
            <person name="Kim J.M."/>
            <person name="Lee J.K."/>
            <person name="Choi D.G."/>
            <person name="Jeon C.O."/>
        </authorList>
    </citation>
    <scope>NUCLEOTIDE SEQUENCE [LARGE SCALE GENOMIC DNA]</scope>
    <source>
        <strain evidence="2 3">ZQ420</strain>
    </source>
</reference>
<dbReference type="PROSITE" id="PS51257">
    <property type="entry name" value="PROKAR_LIPOPROTEIN"/>
    <property type="match status" value="1"/>
</dbReference>
<feature type="chain" id="PRO_5045446894" evidence="1">
    <location>
        <begin position="21"/>
        <end position="164"/>
    </location>
</feature>
<protein>
    <submittedName>
        <fullName evidence="2">DUF3576 domain-containing protein</fullName>
    </submittedName>
</protein>
<sequence length="164" mass="17281">MAARSAALTMTALGLSVALAGCGLGGRGDAGDQRTAREYALEERMAETGSTASIWDLFASREDPSTVLTVNRYIWTASLEVLDFLPVEQIDPFSGVISTGFGTPPGGGRPYRATIAVTDAALDARSLNVALVTRNGPASAETVRAVENAILTRARQIRIRELGL</sequence>
<gene>
    <name evidence="2" type="ORF">OKW52_01030</name>
</gene>
<proteinExistence type="predicted"/>
<dbReference type="EMBL" id="JAPDFL010000001">
    <property type="protein sequence ID" value="MCW1930889.1"/>
    <property type="molecule type" value="Genomic_DNA"/>
</dbReference>
<dbReference type="InterPro" id="IPR021959">
    <property type="entry name" value="DUF3576"/>
</dbReference>
<dbReference type="Pfam" id="PF12100">
    <property type="entry name" value="DUF3576"/>
    <property type="match status" value="1"/>
</dbReference>
<comment type="caution">
    <text evidence="2">The sequence shown here is derived from an EMBL/GenBank/DDBJ whole genome shotgun (WGS) entry which is preliminary data.</text>
</comment>
<dbReference type="RefSeq" id="WP_264504057.1">
    <property type="nucleotide sequence ID" value="NZ_JAPDFL010000001.1"/>
</dbReference>
<evidence type="ECO:0000313" key="3">
    <source>
        <dbReference type="Proteomes" id="UP001208938"/>
    </source>
</evidence>
<keyword evidence="1" id="KW-0732">Signal</keyword>
<feature type="signal peptide" evidence="1">
    <location>
        <begin position="1"/>
        <end position="20"/>
    </location>
</feature>
<organism evidence="2 3">
    <name type="scientific">Pararhodobacter zhoushanensis</name>
    <dbReference type="NCBI Taxonomy" id="2479545"/>
    <lineage>
        <taxon>Bacteria</taxon>
        <taxon>Pseudomonadati</taxon>
        <taxon>Pseudomonadota</taxon>
        <taxon>Alphaproteobacteria</taxon>
        <taxon>Rhodobacterales</taxon>
        <taxon>Paracoccaceae</taxon>
        <taxon>Pararhodobacter</taxon>
    </lineage>
</organism>
<accession>A0ABT3GTQ1</accession>
<dbReference type="Proteomes" id="UP001208938">
    <property type="component" value="Unassembled WGS sequence"/>
</dbReference>
<name>A0ABT3GTQ1_9RHOB</name>
<keyword evidence="3" id="KW-1185">Reference proteome</keyword>